<organism evidence="2 3">
    <name type="scientific">Hydrogenophaga pseudoflava</name>
    <name type="common">Pseudomonas carboxydoflava</name>
    <dbReference type="NCBI Taxonomy" id="47421"/>
    <lineage>
        <taxon>Bacteria</taxon>
        <taxon>Pseudomonadati</taxon>
        <taxon>Pseudomonadota</taxon>
        <taxon>Betaproteobacteria</taxon>
        <taxon>Burkholderiales</taxon>
        <taxon>Comamonadaceae</taxon>
        <taxon>Hydrogenophaga</taxon>
    </lineage>
</organism>
<name>A0A4P6WUA5_HYDPS</name>
<dbReference type="Proteomes" id="UP000293912">
    <property type="component" value="Chromosome"/>
</dbReference>
<evidence type="ECO:0000313" key="2">
    <source>
        <dbReference type="EMBL" id="QBM26056.1"/>
    </source>
</evidence>
<gene>
    <name evidence="2" type="ORF">HPF_00105</name>
</gene>
<dbReference type="KEGG" id="hpse:HPF_00105"/>
<evidence type="ECO:0000313" key="3">
    <source>
        <dbReference type="Proteomes" id="UP000293912"/>
    </source>
</evidence>
<reference evidence="2 3" key="1">
    <citation type="submission" date="2019-03" db="EMBL/GenBank/DDBJ databases">
        <authorList>
            <person name="Sebastian G."/>
            <person name="Baumann P."/>
            <person name="Ruckert C."/>
            <person name="Kalinowski J."/>
            <person name="Nebel B."/>
            <person name="Takors R."/>
            <person name="Blombach B."/>
        </authorList>
    </citation>
    <scope>NUCLEOTIDE SEQUENCE [LARGE SCALE GENOMIC DNA]</scope>
    <source>
        <strain evidence="2 3">DSM 1084</strain>
    </source>
</reference>
<dbReference type="AlphaFoldDB" id="A0A4P6WUA5"/>
<protein>
    <submittedName>
        <fullName evidence="2">Uncharacterized protein</fullName>
    </submittedName>
</protein>
<feature type="region of interest" description="Disordered" evidence="1">
    <location>
        <begin position="96"/>
        <end position="116"/>
    </location>
</feature>
<dbReference type="RefSeq" id="WP_127806600.1">
    <property type="nucleotide sequence ID" value="NZ_CP037867.1"/>
</dbReference>
<sequence>MDNDDTSYLNKIDAPTSLQIRLLAPQDNPVVDVLLQWASTPTAADLDQVARLGGVWNRPPTAAAGPAPTDLQTLRLPLRALAELARLPSVRALSAAAPLAPDTDGGPPADGVRPNP</sequence>
<evidence type="ECO:0000256" key="1">
    <source>
        <dbReference type="SAM" id="MobiDB-lite"/>
    </source>
</evidence>
<accession>A0A4P6WUA5</accession>
<proteinExistence type="predicted"/>
<dbReference type="EMBL" id="CP037867">
    <property type="protein sequence ID" value="QBM26056.1"/>
    <property type="molecule type" value="Genomic_DNA"/>
</dbReference>
<keyword evidence="3" id="KW-1185">Reference proteome</keyword>